<comment type="subunit">
    <text evidence="6">Homodimer.</text>
</comment>
<dbReference type="InterPro" id="IPR002110">
    <property type="entry name" value="Ankyrin_rpt"/>
</dbReference>
<dbReference type="InterPro" id="IPR011766">
    <property type="entry name" value="TPP_enzyme_TPP-bd"/>
</dbReference>
<dbReference type="PANTHER" id="PTHR42916">
    <property type="entry name" value="2-SUCCINYL-5-ENOLPYRUVYL-6-HYDROXY-3-CYCLOHEXENE-1-CARBOXYLATE SYNTHASE"/>
    <property type="match status" value="1"/>
</dbReference>
<protein>
    <recommendedName>
        <fullName evidence="6">2-succinyl-5-enolpyruvyl-6-hydroxy-3-cyclohexene-1-carboxylate synthase</fullName>
        <shortName evidence="6">SEPHCHC synthase</shortName>
        <ecNumber evidence="6">2.2.1.9</ecNumber>
    </recommendedName>
    <alternativeName>
        <fullName evidence="6">Menaquinone biosynthesis protein MenD</fullName>
    </alternativeName>
</protein>
<dbReference type="CDD" id="cd07037">
    <property type="entry name" value="TPP_PYR_MenD"/>
    <property type="match status" value="1"/>
</dbReference>
<evidence type="ECO:0000259" key="9">
    <source>
        <dbReference type="Pfam" id="PF02775"/>
    </source>
</evidence>
<dbReference type="GO" id="GO:0009234">
    <property type="term" value="P:menaquinone biosynthetic process"/>
    <property type="evidence" value="ECO:0007669"/>
    <property type="project" value="UniProtKB-UniRule"/>
</dbReference>
<dbReference type="Gene3D" id="3.40.50.970">
    <property type="match status" value="2"/>
</dbReference>
<comment type="catalytic activity">
    <reaction evidence="6">
        <text>isochorismate + 2-oxoglutarate + H(+) = 5-enolpyruvoyl-6-hydroxy-2-succinyl-cyclohex-3-ene-1-carboxylate + CO2</text>
        <dbReference type="Rhea" id="RHEA:25593"/>
        <dbReference type="ChEBI" id="CHEBI:15378"/>
        <dbReference type="ChEBI" id="CHEBI:16526"/>
        <dbReference type="ChEBI" id="CHEBI:16810"/>
        <dbReference type="ChEBI" id="CHEBI:29780"/>
        <dbReference type="ChEBI" id="CHEBI:58818"/>
        <dbReference type="EC" id="2.2.1.9"/>
    </reaction>
</comment>
<feature type="compositionally biased region" description="Basic and acidic residues" evidence="8">
    <location>
        <begin position="165"/>
        <end position="174"/>
    </location>
</feature>
<evidence type="ECO:0000313" key="11">
    <source>
        <dbReference type="EMBL" id="PCC83939.1"/>
    </source>
</evidence>
<keyword evidence="3 6" id="KW-0460">Magnesium</keyword>
<dbReference type="PANTHER" id="PTHR42916:SF1">
    <property type="entry name" value="PROTEIN PHYLLO, CHLOROPLASTIC"/>
    <property type="match status" value="1"/>
</dbReference>
<dbReference type="GO" id="GO:0030145">
    <property type="term" value="F:manganese ion binding"/>
    <property type="evidence" value="ECO:0007669"/>
    <property type="project" value="UniProtKB-UniRule"/>
</dbReference>
<reference evidence="11 12" key="1">
    <citation type="submission" date="2017-09" db="EMBL/GenBank/DDBJ databases">
        <title>Draft Genome Sequence of Corynebacterium accolens AH4003.</title>
        <authorList>
            <person name="Chen Y."/>
            <person name="Oosthuysen W.F."/>
            <person name="Kelley S."/>
            <person name="Horswill A."/>
        </authorList>
    </citation>
    <scope>NUCLEOTIDE SEQUENCE [LARGE SCALE GENOMIC DNA]</scope>
    <source>
        <strain evidence="11 12">AH4003</strain>
    </source>
</reference>
<evidence type="ECO:0000256" key="3">
    <source>
        <dbReference type="ARBA" id="ARBA00022842"/>
    </source>
</evidence>
<evidence type="ECO:0000259" key="10">
    <source>
        <dbReference type="Pfam" id="PF02776"/>
    </source>
</evidence>
<feature type="domain" description="Thiamine pyrophosphate enzyme N-terminal TPP-binding" evidence="10">
    <location>
        <begin position="5"/>
        <end position="119"/>
    </location>
</feature>
<dbReference type="PROSITE" id="PS50088">
    <property type="entry name" value="ANK_REPEAT"/>
    <property type="match status" value="1"/>
</dbReference>
<comment type="cofactor">
    <cofactor evidence="6">
        <name>thiamine diphosphate</name>
        <dbReference type="ChEBI" id="CHEBI:58937"/>
    </cofactor>
    <text evidence="6">Binds 1 thiamine pyrophosphate per subunit.</text>
</comment>
<keyword evidence="5 6" id="KW-0464">Manganese</keyword>
<dbReference type="Pfam" id="PF02775">
    <property type="entry name" value="TPP_enzyme_C"/>
    <property type="match status" value="1"/>
</dbReference>
<evidence type="ECO:0000256" key="6">
    <source>
        <dbReference type="HAMAP-Rule" id="MF_01659"/>
    </source>
</evidence>
<comment type="function">
    <text evidence="6">Catalyzes the thiamine diphosphate-dependent decarboxylation of 2-oxoglutarate and the subsequent addition of the resulting succinic semialdehyde-thiamine pyrophosphate anion to isochorismate to yield 2-succinyl-5-enolpyruvyl-6-hydroxy-3-cyclohexene-1-carboxylate (SEPHCHC).</text>
</comment>
<evidence type="ECO:0000256" key="2">
    <source>
        <dbReference type="ARBA" id="ARBA00022723"/>
    </source>
</evidence>
<dbReference type="HAMAP" id="MF_01659">
    <property type="entry name" value="MenD"/>
    <property type="match status" value="1"/>
</dbReference>
<dbReference type="UniPathway" id="UPA01057">
    <property type="reaction ID" value="UER00164"/>
</dbReference>
<keyword evidence="4 6" id="KW-0786">Thiamine pyrophosphate</keyword>
<dbReference type="AlphaFoldDB" id="A0A2A4AN74"/>
<accession>A0A2A4AN74</accession>
<keyword evidence="6" id="KW-0474">Menaquinone biosynthesis</keyword>
<dbReference type="InterPro" id="IPR004433">
    <property type="entry name" value="MenaQ_synth_MenD"/>
</dbReference>
<organism evidence="11 12">
    <name type="scientific">Corynebacterium accolens</name>
    <dbReference type="NCBI Taxonomy" id="38284"/>
    <lineage>
        <taxon>Bacteria</taxon>
        <taxon>Bacillati</taxon>
        <taxon>Actinomycetota</taxon>
        <taxon>Actinomycetes</taxon>
        <taxon>Mycobacteriales</taxon>
        <taxon>Corynebacteriaceae</taxon>
        <taxon>Corynebacterium</taxon>
    </lineage>
</organism>
<dbReference type="UniPathway" id="UPA00079"/>
<gene>
    <name evidence="6" type="primary">menD</name>
    <name evidence="11" type="ORF">COM45_00510</name>
</gene>
<dbReference type="EMBL" id="NWBP01000001">
    <property type="protein sequence ID" value="PCC83939.1"/>
    <property type="molecule type" value="Genomic_DNA"/>
</dbReference>
<keyword evidence="7" id="KW-0040">ANK repeat</keyword>
<dbReference type="PIRSF" id="PIRSF004983">
    <property type="entry name" value="MenD"/>
    <property type="match status" value="1"/>
</dbReference>
<name>A0A2A4AN74_9CORY</name>
<evidence type="ECO:0000313" key="12">
    <source>
        <dbReference type="Proteomes" id="UP000218690"/>
    </source>
</evidence>
<sequence length="541" mass="57852">MTDSMKLAEAVAAQLSRHLSDVIICPGSRNAPLSLALLARDDIRVHTRLDERSAAFTALGMARVQRRHVGVVMTSGTAVANALPAMVEAAHSHTPLAVISADRPARLVGTGASQTIQQQGIFGVYAATTQVAEEADIPQVAQRFTRDLQVHINVAFDVPLLHESLPEKPSDHTSRKAPTPRPVNHGEVEVDLSKNTLVIAGDEAWEVQGLEDVPTIAEPTAPAPFHPVHPAAAHIFRRAQVSANDYVVNTKVEQVIVVGHPTLHRGVMALINDPDIELFVLSRSADFTNPRGEQATLGTTVKTTGEPSREWLKICEGAAEMASSGVREVLENKELGFTGLHVAAAVGDTLSVEDILVLGASNPVRDASLVGLPFDGVDTFSPRGAAGIDGTIAQAMGIALATQSREADAWRAPRVIALLGDVTFLHDATSLLIPEDEARPENLTIVVANDDGCGIFELLEQGAEPFRPSFEKAFGTPHGMKLEQVAEAFGAEYRAANTPQELLDTLAELKEYSTGVTIVEAHTTRETRRQLQAELTAKVGQ</sequence>
<evidence type="ECO:0000256" key="5">
    <source>
        <dbReference type="ARBA" id="ARBA00023211"/>
    </source>
</evidence>
<dbReference type="Pfam" id="PF02776">
    <property type="entry name" value="TPP_enzyme_N"/>
    <property type="match status" value="1"/>
</dbReference>
<dbReference type="GO" id="GO:0070204">
    <property type="term" value="F:2-succinyl-5-enolpyruvyl-6-hydroxy-3-cyclohexene-1-carboxylic-acid synthase activity"/>
    <property type="evidence" value="ECO:0007669"/>
    <property type="project" value="UniProtKB-UniRule"/>
</dbReference>
<proteinExistence type="inferred from homology"/>
<dbReference type="InterPro" id="IPR012001">
    <property type="entry name" value="Thiamin_PyroP_enz_TPP-bd_dom"/>
</dbReference>
<dbReference type="InterPro" id="IPR029061">
    <property type="entry name" value="THDP-binding"/>
</dbReference>
<dbReference type="EC" id="2.2.1.9" evidence="6"/>
<dbReference type="Gene3D" id="3.40.50.1220">
    <property type="entry name" value="TPP-binding domain"/>
    <property type="match status" value="1"/>
</dbReference>
<feature type="domain" description="Thiamine pyrophosphate enzyme TPP-binding" evidence="9">
    <location>
        <begin position="391"/>
        <end position="519"/>
    </location>
</feature>
<comment type="similarity">
    <text evidence="6">Belongs to the TPP enzyme family. MenD subfamily.</text>
</comment>
<comment type="pathway">
    <text evidence="6">Quinol/quinone metabolism; menaquinone biosynthesis.</text>
</comment>
<feature type="region of interest" description="Disordered" evidence="8">
    <location>
        <begin position="165"/>
        <end position="186"/>
    </location>
</feature>
<evidence type="ECO:0000256" key="7">
    <source>
        <dbReference type="PROSITE-ProRule" id="PRU00023"/>
    </source>
</evidence>
<dbReference type="GO" id="GO:0000287">
    <property type="term" value="F:magnesium ion binding"/>
    <property type="evidence" value="ECO:0007669"/>
    <property type="project" value="UniProtKB-UniRule"/>
</dbReference>
<dbReference type="SUPFAM" id="SSF52518">
    <property type="entry name" value="Thiamin diphosphate-binding fold (THDP-binding)"/>
    <property type="match status" value="2"/>
</dbReference>
<keyword evidence="2 6" id="KW-0479">Metal-binding</keyword>
<comment type="cofactor">
    <cofactor evidence="6">
        <name>Mg(2+)</name>
        <dbReference type="ChEBI" id="CHEBI:18420"/>
    </cofactor>
    <cofactor evidence="6">
        <name>Mn(2+)</name>
        <dbReference type="ChEBI" id="CHEBI:29035"/>
    </cofactor>
</comment>
<feature type="repeat" description="ANK" evidence="7">
    <location>
        <begin position="335"/>
        <end position="367"/>
    </location>
</feature>
<dbReference type="GO" id="GO:0030976">
    <property type="term" value="F:thiamine pyrophosphate binding"/>
    <property type="evidence" value="ECO:0007669"/>
    <property type="project" value="UniProtKB-UniRule"/>
</dbReference>
<keyword evidence="1 6" id="KW-0808">Transferase</keyword>
<dbReference type="NCBIfam" id="TIGR00173">
    <property type="entry name" value="menD"/>
    <property type="match status" value="1"/>
</dbReference>
<comment type="pathway">
    <text evidence="6">Quinol/quinone metabolism; 1,4-dihydroxy-2-naphthoate biosynthesis; 1,4-dihydroxy-2-naphthoate from chorismate: step 2/7.</text>
</comment>
<dbReference type="Proteomes" id="UP000218690">
    <property type="component" value="Unassembled WGS sequence"/>
</dbReference>
<evidence type="ECO:0000256" key="4">
    <source>
        <dbReference type="ARBA" id="ARBA00023052"/>
    </source>
</evidence>
<evidence type="ECO:0000256" key="8">
    <source>
        <dbReference type="SAM" id="MobiDB-lite"/>
    </source>
</evidence>
<evidence type="ECO:0000256" key="1">
    <source>
        <dbReference type="ARBA" id="ARBA00022679"/>
    </source>
</evidence>
<comment type="caution">
    <text evidence="11">The sequence shown here is derived from an EMBL/GenBank/DDBJ whole genome shotgun (WGS) entry which is preliminary data.</text>
</comment>
<dbReference type="CDD" id="cd02009">
    <property type="entry name" value="TPP_SHCHC_synthase"/>
    <property type="match status" value="1"/>
</dbReference>